<name>A0A7I8DHU0_9FIRM</name>
<dbReference type="PANTHER" id="PTHR35561">
    <property type="entry name" value="RNA 2',3'-CYCLIC PHOSPHODIESTERASE"/>
    <property type="match status" value="1"/>
</dbReference>
<dbReference type="GO" id="GO:0004113">
    <property type="term" value="F:2',3'-cyclic-nucleotide 3'-phosphodiesterase activity"/>
    <property type="evidence" value="ECO:0007669"/>
    <property type="project" value="InterPro"/>
</dbReference>
<dbReference type="Pfam" id="PF13563">
    <property type="entry name" value="2_5_RNA_ligase2"/>
    <property type="match status" value="1"/>
</dbReference>
<evidence type="ECO:0000256" key="1">
    <source>
        <dbReference type="ARBA" id="ARBA00022801"/>
    </source>
</evidence>
<dbReference type="Gene3D" id="3.90.1140.10">
    <property type="entry name" value="Cyclic phosphodiesterase"/>
    <property type="match status" value="1"/>
</dbReference>
<dbReference type="AlphaFoldDB" id="A0A7I8DHU0"/>
<dbReference type="PANTHER" id="PTHR35561:SF1">
    <property type="entry name" value="RNA 2',3'-CYCLIC PHOSPHODIESTERASE"/>
    <property type="match status" value="1"/>
</dbReference>
<feature type="short sequence motif" description="HXTX 1" evidence="2">
    <location>
        <begin position="44"/>
        <end position="47"/>
    </location>
</feature>
<gene>
    <name evidence="3" type="ORF">bsdcttw_11090</name>
</gene>
<evidence type="ECO:0000256" key="2">
    <source>
        <dbReference type="HAMAP-Rule" id="MF_01940"/>
    </source>
</evidence>
<keyword evidence="4" id="KW-1185">Reference proteome</keyword>
<comment type="catalytic activity">
    <reaction evidence="2">
        <text>a 3'-end 2',3'-cyclophospho-ribonucleotide-RNA + H2O = a 3'-end 2'-phospho-ribonucleotide-RNA + H(+)</text>
        <dbReference type="Rhea" id="RHEA:11828"/>
        <dbReference type="Rhea" id="RHEA-COMP:10464"/>
        <dbReference type="Rhea" id="RHEA-COMP:17353"/>
        <dbReference type="ChEBI" id="CHEBI:15377"/>
        <dbReference type="ChEBI" id="CHEBI:15378"/>
        <dbReference type="ChEBI" id="CHEBI:83064"/>
        <dbReference type="ChEBI" id="CHEBI:173113"/>
        <dbReference type="EC" id="3.1.4.58"/>
    </reaction>
</comment>
<comment type="similarity">
    <text evidence="2">Belongs to the 2H phosphoesterase superfamily. ThpR family.</text>
</comment>
<accession>A0A7I8DHU0</accession>
<feature type="active site" description="Proton acceptor" evidence="2">
    <location>
        <position position="129"/>
    </location>
</feature>
<dbReference type="EC" id="3.1.4.58" evidence="2"/>
<sequence>MEKLYRIFVAIDFSQRDKETLYQFAMKVKENSVKGNFTQKDNLHLTLAFIGETRKIKEAEEALQIGVKNSLVPPFTIETKKLGRFQNKGGDILWVGLTESPELIKLNEEITKSLRAEGFFIEEQKFKAHLTIGRGVVLQKEVTPEVLSSYLPKLSLPVNSVHLMKSERIAGKLKYSSLWEENLS</sequence>
<dbReference type="HAMAP" id="MF_01940">
    <property type="entry name" value="RNA_CPDase"/>
    <property type="match status" value="1"/>
</dbReference>
<dbReference type="KEGG" id="acht:bsdcttw_11090"/>
<reference evidence="3 4" key="2">
    <citation type="submission" date="2020-08" db="EMBL/GenBank/DDBJ databases">
        <authorList>
            <person name="Ueki A."/>
            <person name="Tonouchi A."/>
        </authorList>
    </citation>
    <scope>NUCLEOTIDE SEQUENCE [LARGE SCALE GENOMIC DNA]</scope>
    <source>
        <strain evidence="3 4">CTTW</strain>
    </source>
</reference>
<organism evidence="3 4">
    <name type="scientific">Anaerocolumna chitinilytica</name>
    <dbReference type="NCBI Taxonomy" id="1727145"/>
    <lineage>
        <taxon>Bacteria</taxon>
        <taxon>Bacillati</taxon>
        <taxon>Bacillota</taxon>
        <taxon>Clostridia</taxon>
        <taxon>Lachnospirales</taxon>
        <taxon>Lachnospiraceae</taxon>
        <taxon>Anaerocolumna</taxon>
    </lineage>
</organism>
<feature type="short sequence motif" description="HXTX 2" evidence="2">
    <location>
        <begin position="129"/>
        <end position="132"/>
    </location>
</feature>
<evidence type="ECO:0000313" key="4">
    <source>
        <dbReference type="Proteomes" id="UP000515703"/>
    </source>
</evidence>
<proteinExistence type="inferred from homology"/>
<dbReference type="InterPro" id="IPR009097">
    <property type="entry name" value="Cyclic_Pdiesterase"/>
</dbReference>
<keyword evidence="1 2" id="KW-0378">Hydrolase</keyword>
<protein>
    <recommendedName>
        <fullName evidence="2">RNA 2',3'-cyclic phosphodiesterase</fullName>
        <shortName evidence="2">RNA 2',3'-CPDase</shortName>
        <ecNumber evidence="2">3.1.4.58</ecNumber>
    </recommendedName>
</protein>
<evidence type="ECO:0000313" key="3">
    <source>
        <dbReference type="EMBL" id="BCJ98068.1"/>
    </source>
</evidence>
<dbReference type="NCBIfam" id="TIGR02258">
    <property type="entry name" value="2_5_ligase"/>
    <property type="match status" value="1"/>
</dbReference>
<reference evidence="3 4" key="1">
    <citation type="submission" date="2020-08" db="EMBL/GenBank/DDBJ databases">
        <title>Draft genome sequencing of an Anaerocolumna strain isolated from anoxic soil subjected to BSD treatment.</title>
        <authorList>
            <person name="Uek A."/>
            <person name="Tonouchi A."/>
        </authorList>
    </citation>
    <scope>NUCLEOTIDE SEQUENCE [LARGE SCALE GENOMIC DNA]</scope>
    <source>
        <strain evidence="3 4">CTTW</strain>
    </source>
</reference>
<dbReference type="EMBL" id="AP023368">
    <property type="protein sequence ID" value="BCJ98068.1"/>
    <property type="molecule type" value="Genomic_DNA"/>
</dbReference>
<dbReference type="GO" id="GO:0008664">
    <property type="term" value="F:RNA 2',3'-cyclic 3'-phosphodiesterase activity"/>
    <property type="evidence" value="ECO:0007669"/>
    <property type="project" value="UniProtKB-EC"/>
</dbReference>
<feature type="active site" description="Proton donor" evidence="2">
    <location>
        <position position="44"/>
    </location>
</feature>
<dbReference type="InterPro" id="IPR004175">
    <property type="entry name" value="RNA_CPDase"/>
</dbReference>
<dbReference type="SUPFAM" id="SSF55144">
    <property type="entry name" value="LigT-like"/>
    <property type="match status" value="1"/>
</dbReference>
<dbReference type="RefSeq" id="WP_185258423.1">
    <property type="nucleotide sequence ID" value="NZ_AP023368.1"/>
</dbReference>
<comment type="function">
    <text evidence="2">Hydrolyzes RNA 2',3'-cyclic phosphodiester to an RNA 2'-phosphomonoester.</text>
</comment>
<dbReference type="Proteomes" id="UP000515703">
    <property type="component" value="Chromosome"/>
</dbReference>